<organism evidence="9 10">
    <name type="scientific">Evansella caseinilytica</name>
    <dbReference type="NCBI Taxonomy" id="1503961"/>
    <lineage>
        <taxon>Bacteria</taxon>
        <taxon>Bacillati</taxon>
        <taxon>Bacillota</taxon>
        <taxon>Bacilli</taxon>
        <taxon>Bacillales</taxon>
        <taxon>Bacillaceae</taxon>
        <taxon>Evansella</taxon>
    </lineage>
</organism>
<evidence type="ECO:0000256" key="2">
    <source>
        <dbReference type="ARBA" id="ARBA00023015"/>
    </source>
</evidence>
<keyword evidence="2 6" id="KW-0805">Transcription regulation</keyword>
<dbReference type="InterPro" id="IPR013325">
    <property type="entry name" value="RNA_pol_sigma_r2"/>
</dbReference>
<comment type="similarity">
    <text evidence="1 6">Belongs to the sigma-70 factor family. ECF subfamily.</text>
</comment>
<keyword evidence="10" id="KW-1185">Reference proteome</keyword>
<dbReference type="GO" id="GO:0003677">
    <property type="term" value="F:DNA binding"/>
    <property type="evidence" value="ECO:0007669"/>
    <property type="project" value="UniProtKB-KW"/>
</dbReference>
<feature type="domain" description="RNA polymerase sigma factor 70 region 4 type 2" evidence="8">
    <location>
        <begin position="109"/>
        <end position="161"/>
    </location>
</feature>
<evidence type="ECO:0000313" key="9">
    <source>
        <dbReference type="EMBL" id="SDZ22545.1"/>
    </source>
</evidence>
<dbReference type="Gene3D" id="1.10.1740.10">
    <property type="match status" value="1"/>
</dbReference>
<dbReference type="InterPro" id="IPR036388">
    <property type="entry name" value="WH-like_DNA-bd_sf"/>
</dbReference>
<evidence type="ECO:0000256" key="3">
    <source>
        <dbReference type="ARBA" id="ARBA00023082"/>
    </source>
</evidence>
<dbReference type="Proteomes" id="UP000198935">
    <property type="component" value="Unassembled WGS sequence"/>
</dbReference>
<dbReference type="SUPFAM" id="SSF88659">
    <property type="entry name" value="Sigma3 and sigma4 domains of RNA polymerase sigma factors"/>
    <property type="match status" value="1"/>
</dbReference>
<keyword evidence="5 6" id="KW-0804">Transcription</keyword>
<keyword evidence="3 6" id="KW-0731">Sigma factor</keyword>
<evidence type="ECO:0000259" key="7">
    <source>
        <dbReference type="Pfam" id="PF04542"/>
    </source>
</evidence>
<dbReference type="GO" id="GO:0006950">
    <property type="term" value="P:response to stress"/>
    <property type="evidence" value="ECO:0007669"/>
    <property type="project" value="UniProtKB-ARBA"/>
</dbReference>
<evidence type="ECO:0000256" key="5">
    <source>
        <dbReference type="ARBA" id="ARBA00023163"/>
    </source>
</evidence>
<reference evidence="10" key="1">
    <citation type="submission" date="2016-10" db="EMBL/GenBank/DDBJ databases">
        <authorList>
            <person name="Varghese N."/>
            <person name="Submissions S."/>
        </authorList>
    </citation>
    <scope>NUCLEOTIDE SEQUENCE [LARGE SCALE GENOMIC DNA]</scope>
    <source>
        <strain evidence="10">SP</strain>
    </source>
</reference>
<dbReference type="Pfam" id="PF08281">
    <property type="entry name" value="Sigma70_r4_2"/>
    <property type="match status" value="1"/>
</dbReference>
<evidence type="ECO:0000256" key="6">
    <source>
        <dbReference type="RuleBase" id="RU000716"/>
    </source>
</evidence>
<dbReference type="GO" id="GO:0006352">
    <property type="term" value="P:DNA-templated transcription initiation"/>
    <property type="evidence" value="ECO:0007669"/>
    <property type="project" value="InterPro"/>
</dbReference>
<evidence type="ECO:0000259" key="8">
    <source>
        <dbReference type="Pfam" id="PF08281"/>
    </source>
</evidence>
<dbReference type="PANTHER" id="PTHR43133:SF8">
    <property type="entry name" value="RNA POLYMERASE SIGMA FACTOR HI_1459-RELATED"/>
    <property type="match status" value="1"/>
</dbReference>
<gene>
    <name evidence="9" type="ORF">SAMN05421736_10811</name>
</gene>
<sequence length="176" mass="20885">MSEHKQTQVSKWFQQYGVMIHAYIYKMIGDHHEAEDLTQETFIKAYTFFDSYEQKASPKTWLNRIAHNVTIDHLRKRRPVLFHEEDDLEKTCDLSPQPSEIIKKNEDKERLYSALLHLKPAYRNVIVVRRLKECSIKETCEKLSWSEGKVKSTLPRAISRLEKQLVKEGFEYEQIG</sequence>
<evidence type="ECO:0000256" key="4">
    <source>
        <dbReference type="ARBA" id="ARBA00023125"/>
    </source>
</evidence>
<dbReference type="EMBL" id="FNPI01000008">
    <property type="protein sequence ID" value="SDZ22545.1"/>
    <property type="molecule type" value="Genomic_DNA"/>
</dbReference>
<dbReference type="PANTHER" id="PTHR43133">
    <property type="entry name" value="RNA POLYMERASE ECF-TYPE SIGMA FACTO"/>
    <property type="match status" value="1"/>
</dbReference>
<dbReference type="InterPro" id="IPR000838">
    <property type="entry name" value="RNA_pol_sigma70_ECF_CS"/>
</dbReference>
<accession>A0A1H3RB39</accession>
<dbReference type="InterPro" id="IPR013249">
    <property type="entry name" value="RNA_pol_sigma70_r4_t2"/>
</dbReference>
<dbReference type="Pfam" id="PF04542">
    <property type="entry name" value="Sigma70_r2"/>
    <property type="match status" value="1"/>
</dbReference>
<dbReference type="InterPro" id="IPR007627">
    <property type="entry name" value="RNA_pol_sigma70_r2"/>
</dbReference>
<dbReference type="InterPro" id="IPR039425">
    <property type="entry name" value="RNA_pol_sigma-70-like"/>
</dbReference>
<dbReference type="AlphaFoldDB" id="A0A1H3RB39"/>
<protein>
    <recommendedName>
        <fullName evidence="6">RNA polymerase sigma factor</fullName>
    </recommendedName>
</protein>
<proteinExistence type="inferred from homology"/>
<dbReference type="InterPro" id="IPR013324">
    <property type="entry name" value="RNA_pol_sigma_r3/r4-like"/>
</dbReference>
<dbReference type="GO" id="GO:0016987">
    <property type="term" value="F:sigma factor activity"/>
    <property type="evidence" value="ECO:0007669"/>
    <property type="project" value="UniProtKB-KW"/>
</dbReference>
<keyword evidence="4 6" id="KW-0238">DNA-binding</keyword>
<dbReference type="PROSITE" id="PS01063">
    <property type="entry name" value="SIGMA70_ECF"/>
    <property type="match status" value="1"/>
</dbReference>
<dbReference type="InterPro" id="IPR014284">
    <property type="entry name" value="RNA_pol_sigma-70_dom"/>
</dbReference>
<dbReference type="Gene3D" id="1.10.10.10">
    <property type="entry name" value="Winged helix-like DNA-binding domain superfamily/Winged helix DNA-binding domain"/>
    <property type="match status" value="1"/>
</dbReference>
<feature type="domain" description="RNA polymerase sigma-70 region 2" evidence="7">
    <location>
        <begin position="13"/>
        <end position="78"/>
    </location>
</feature>
<dbReference type="NCBIfam" id="TIGR02937">
    <property type="entry name" value="sigma70-ECF"/>
    <property type="match status" value="1"/>
</dbReference>
<dbReference type="STRING" id="1503961.SAMN05421736_10811"/>
<dbReference type="SUPFAM" id="SSF88946">
    <property type="entry name" value="Sigma2 domain of RNA polymerase sigma factors"/>
    <property type="match status" value="1"/>
</dbReference>
<name>A0A1H3RB39_9BACI</name>
<evidence type="ECO:0000313" key="10">
    <source>
        <dbReference type="Proteomes" id="UP000198935"/>
    </source>
</evidence>
<evidence type="ECO:0000256" key="1">
    <source>
        <dbReference type="ARBA" id="ARBA00010641"/>
    </source>
</evidence>